<reference evidence="3 4" key="1">
    <citation type="submission" date="2018-12" db="EMBL/GenBank/DDBJ databases">
        <title>Rubrispira sanarue gen. nov., sp., nov., a member of the order Silvanigrellales, isolated from a brackish lake in Hamamatsu Japan.</title>
        <authorList>
            <person name="Maejima Y."/>
            <person name="Iino T."/>
            <person name="Muraguchi Y."/>
            <person name="Fukuda K."/>
            <person name="Nojiri H."/>
            <person name="Ohkuma M."/>
            <person name="Moriuchi R."/>
            <person name="Dohra H."/>
            <person name="Kimbara K."/>
            <person name="Shintani M."/>
        </authorList>
    </citation>
    <scope>NUCLEOTIDE SEQUENCE [LARGE SCALE GENOMIC DNA]</scope>
    <source>
        <strain evidence="3 4">RF1110005</strain>
        <plasmid evidence="3 4">68K</plasmid>
    </source>
</reference>
<keyword evidence="1" id="KW-0812">Transmembrane</keyword>
<keyword evidence="4" id="KW-1185">Reference proteome</keyword>
<protein>
    <submittedName>
        <fullName evidence="3">Restriction endonuclease</fullName>
    </submittedName>
</protein>
<evidence type="ECO:0000256" key="1">
    <source>
        <dbReference type="SAM" id="Phobius"/>
    </source>
</evidence>
<gene>
    <name evidence="3" type="ORF">JCM31447_32010</name>
</gene>
<dbReference type="KEGG" id="sbf:JCM31447_32010"/>
<dbReference type="RefSeq" id="WP_130613289.1">
    <property type="nucleotide sequence ID" value="NZ_AP019370.1"/>
</dbReference>
<name>A0A4V0P2X3_FLUSA</name>
<dbReference type="Pfam" id="PF04471">
    <property type="entry name" value="Mrr_cat"/>
    <property type="match status" value="1"/>
</dbReference>
<dbReference type="Proteomes" id="UP000291236">
    <property type="component" value="Plasmid 68K"/>
</dbReference>
<dbReference type="OrthoDB" id="577942at2"/>
<dbReference type="GO" id="GO:0015666">
    <property type="term" value="F:restriction endodeoxyribonuclease activity"/>
    <property type="evidence" value="ECO:0007669"/>
    <property type="project" value="TreeGrafter"/>
</dbReference>
<evidence type="ECO:0000313" key="4">
    <source>
        <dbReference type="Proteomes" id="UP000291236"/>
    </source>
</evidence>
<dbReference type="GO" id="GO:0003677">
    <property type="term" value="F:DNA binding"/>
    <property type="evidence" value="ECO:0007669"/>
    <property type="project" value="InterPro"/>
</dbReference>
<keyword evidence="3" id="KW-0614">Plasmid</keyword>
<dbReference type="PANTHER" id="PTHR30015:SF7">
    <property type="entry name" value="TYPE IV METHYL-DIRECTED RESTRICTION ENZYME ECOKMRR"/>
    <property type="match status" value="1"/>
</dbReference>
<dbReference type="InterPro" id="IPR011856">
    <property type="entry name" value="tRNA_endonuc-like_dom_sf"/>
</dbReference>
<feature type="domain" description="Restriction endonuclease type IV Mrr" evidence="2">
    <location>
        <begin position="108"/>
        <end position="217"/>
    </location>
</feature>
<dbReference type="EMBL" id="AP019370">
    <property type="protein sequence ID" value="BBH54727.1"/>
    <property type="molecule type" value="Genomic_DNA"/>
</dbReference>
<keyword evidence="3" id="KW-0378">Hydrolase</keyword>
<geneLocation type="plasmid" evidence="3 4">
    <name>68K</name>
</geneLocation>
<dbReference type="AlphaFoldDB" id="A0A4V0P2X3"/>
<sequence>MYFFIFLIIFGFVIIYYINYKKTNRSKETIESDNKETNDISTIERESEVITSKPSLSPQIETKVNKVKQDFNPYKHASVISKAEAELQRFRKMYFDDRKKASFIMFELKKLNGLVFEEMVLTCLKEAGFRIWRSPSHTGDGGIDGMVFINETKILLQSKCWSRYIDNQDVLDFSNAVIKRKAQFGYFVHTGKTGKMSYKNIGKNTHFISGAKLLHLILQPSTSEFEGKSFLIPELKMLLNTAPVTL</sequence>
<dbReference type="GO" id="GO:0009307">
    <property type="term" value="P:DNA restriction-modification system"/>
    <property type="evidence" value="ECO:0007669"/>
    <property type="project" value="InterPro"/>
</dbReference>
<evidence type="ECO:0000259" key="2">
    <source>
        <dbReference type="Pfam" id="PF04471"/>
    </source>
</evidence>
<dbReference type="InterPro" id="IPR052906">
    <property type="entry name" value="Type_IV_Methyl-Rstrct_Enzyme"/>
</dbReference>
<dbReference type="SUPFAM" id="SSF52980">
    <property type="entry name" value="Restriction endonuclease-like"/>
    <property type="match status" value="1"/>
</dbReference>
<keyword evidence="1" id="KW-0472">Membrane</keyword>
<keyword evidence="3" id="KW-0255">Endonuclease</keyword>
<keyword evidence="3" id="KW-0540">Nuclease</keyword>
<proteinExistence type="predicted"/>
<accession>A0A4V0P2X3</accession>
<dbReference type="InterPro" id="IPR007560">
    <property type="entry name" value="Restrct_endonuc_IV_Mrr"/>
</dbReference>
<dbReference type="Gene3D" id="3.40.1350.10">
    <property type="match status" value="1"/>
</dbReference>
<feature type="transmembrane region" description="Helical" evidence="1">
    <location>
        <begin position="5"/>
        <end position="20"/>
    </location>
</feature>
<dbReference type="PANTHER" id="PTHR30015">
    <property type="entry name" value="MRR RESTRICTION SYSTEM PROTEIN"/>
    <property type="match status" value="1"/>
</dbReference>
<keyword evidence="1" id="KW-1133">Transmembrane helix</keyword>
<dbReference type="InterPro" id="IPR011335">
    <property type="entry name" value="Restrct_endonuc-II-like"/>
</dbReference>
<evidence type="ECO:0000313" key="3">
    <source>
        <dbReference type="EMBL" id="BBH54727.1"/>
    </source>
</evidence>
<organism evidence="3 4">
    <name type="scientific">Fluviispira sanaruensis</name>
    <dbReference type="NCBI Taxonomy" id="2493639"/>
    <lineage>
        <taxon>Bacteria</taxon>
        <taxon>Pseudomonadati</taxon>
        <taxon>Bdellovibrionota</taxon>
        <taxon>Oligoflexia</taxon>
        <taxon>Silvanigrellales</taxon>
        <taxon>Silvanigrellaceae</taxon>
        <taxon>Fluviispira</taxon>
    </lineage>
</organism>